<dbReference type="Pfam" id="PF23598">
    <property type="entry name" value="LRR_14"/>
    <property type="match status" value="1"/>
</dbReference>
<dbReference type="GO" id="GO:0005737">
    <property type="term" value="C:cytoplasm"/>
    <property type="evidence" value="ECO:0007669"/>
    <property type="project" value="TreeGrafter"/>
</dbReference>
<keyword evidence="3" id="KW-0812">Transmembrane</keyword>
<dbReference type="InterPro" id="IPR050216">
    <property type="entry name" value="LRR_domain-containing"/>
</dbReference>
<dbReference type="Gene3D" id="3.80.10.10">
    <property type="entry name" value="Ribonuclease Inhibitor"/>
    <property type="match status" value="2"/>
</dbReference>
<evidence type="ECO:0000256" key="3">
    <source>
        <dbReference type="SAM" id="Phobius"/>
    </source>
</evidence>
<dbReference type="PANTHER" id="PTHR48051">
    <property type="match status" value="1"/>
</dbReference>
<proteinExistence type="predicted"/>
<dbReference type="AlphaFoldDB" id="A0A8S9ZYU0"/>
<keyword evidence="3" id="KW-0472">Membrane</keyword>
<keyword evidence="1" id="KW-0433">Leucine-rich repeat</keyword>
<dbReference type="Proteomes" id="UP000605970">
    <property type="component" value="Unassembled WGS sequence"/>
</dbReference>
<dbReference type="InterPro" id="IPR032675">
    <property type="entry name" value="LRR_dom_sf"/>
</dbReference>
<dbReference type="Pfam" id="PF00560">
    <property type="entry name" value="LRR_1"/>
    <property type="match status" value="1"/>
</dbReference>
<feature type="transmembrane region" description="Helical" evidence="3">
    <location>
        <begin position="292"/>
        <end position="311"/>
    </location>
</feature>
<evidence type="ECO:0000256" key="1">
    <source>
        <dbReference type="ARBA" id="ARBA00022614"/>
    </source>
</evidence>
<keyword evidence="2" id="KW-0677">Repeat</keyword>
<dbReference type="PROSITE" id="PS51450">
    <property type="entry name" value="LRR"/>
    <property type="match status" value="2"/>
</dbReference>
<evidence type="ECO:0000259" key="4">
    <source>
        <dbReference type="Pfam" id="PF23598"/>
    </source>
</evidence>
<dbReference type="InterPro" id="IPR055414">
    <property type="entry name" value="LRR_R13L4/SHOC2-like"/>
</dbReference>
<comment type="caution">
    <text evidence="5">The sequence shown here is derived from an EMBL/GenBank/DDBJ whole genome shotgun (WGS) entry which is preliminary data.</text>
</comment>
<evidence type="ECO:0000313" key="5">
    <source>
        <dbReference type="EMBL" id="KAF7638430.1"/>
    </source>
</evidence>
<dbReference type="InterPro" id="IPR003591">
    <property type="entry name" value="Leu-rich_rpt_typical-subtyp"/>
</dbReference>
<dbReference type="FunFam" id="3.80.10.10:FF:000034">
    <property type="entry name" value="Ras suppressor protein 1"/>
    <property type="match status" value="1"/>
</dbReference>
<evidence type="ECO:0000256" key="2">
    <source>
        <dbReference type="ARBA" id="ARBA00022737"/>
    </source>
</evidence>
<feature type="domain" description="Disease resistance R13L4/SHOC-2-like LRR" evidence="4">
    <location>
        <begin position="44"/>
        <end position="120"/>
    </location>
</feature>
<dbReference type="EMBL" id="JABEBT010000012">
    <property type="protein sequence ID" value="KAF7638430.1"/>
    <property type="molecule type" value="Genomic_DNA"/>
</dbReference>
<organism evidence="5 6">
    <name type="scientific">Meloidogyne graminicola</name>
    <dbReference type="NCBI Taxonomy" id="189291"/>
    <lineage>
        <taxon>Eukaryota</taxon>
        <taxon>Metazoa</taxon>
        <taxon>Ecdysozoa</taxon>
        <taxon>Nematoda</taxon>
        <taxon>Chromadorea</taxon>
        <taxon>Rhabditida</taxon>
        <taxon>Tylenchina</taxon>
        <taxon>Tylenchomorpha</taxon>
        <taxon>Tylenchoidea</taxon>
        <taxon>Meloidogynidae</taxon>
        <taxon>Meloidogyninae</taxon>
        <taxon>Meloidogyne</taxon>
    </lineage>
</organism>
<dbReference type="PANTHER" id="PTHR48051:SF1">
    <property type="entry name" value="RAS SUPPRESSOR PROTEIN 1"/>
    <property type="match status" value="1"/>
</dbReference>
<accession>A0A8S9ZYU0</accession>
<reference evidence="5" key="1">
    <citation type="journal article" date="2020" name="Ecol. Evol.">
        <title>Genome structure and content of the rice root-knot nematode (Meloidogyne graminicola).</title>
        <authorList>
            <person name="Phan N.T."/>
            <person name="Danchin E.G.J."/>
            <person name="Klopp C."/>
            <person name="Perfus-Barbeoch L."/>
            <person name="Kozlowski D.K."/>
            <person name="Koutsovoulos G.D."/>
            <person name="Lopez-Roques C."/>
            <person name="Bouchez O."/>
            <person name="Zahm M."/>
            <person name="Besnard G."/>
            <person name="Bellafiore S."/>
        </authorList>
    </citation>
    <scope>NUCLEOTIDE SEQUENCE</scope>
    <source>
        <strain evidence="5">VN-18</strain>
    </source>
</reference>
<dbReference type="SUPFAM" id="SSF52058">
    <property type="entry name" value="L domain-like"/>
    <property type="match status" value="1"/>
</dbReference>
<dbReference type="SMART" id="SM00364">
    <property type="entry name" value="LRR_BAC"/>
    <property type="match status" value="5"/>
</dbReference>
<dbReference type="InterPro" id="IPR001611">
    <property type="entry name" value="Leu-rich_rpt"/>
</dbReference>
<gene>
    <name evidence="5" type="ORF">Mgra_00002108</name>
</gene>
<dbReference type="SMART" id="SM00369">
    <property type="entry name" value="LRR_TYP"/>
    <property type="match status" value="6"/>
</dbReference>
<keyword evidence="6" id="KW-1185">Reference proteome</keyword>
<evidence type="ECO:0000313" key="6">
    <source>
        <dbReference type="Proteomes" id="UP000605970"/>
    </source>
</evidence>
<keyword evidence="3" id="KW-1133">Transmembrane helix</keyword>
<protein>
    <recommendedName>
        <fullName evidence="4">Disease resistance R13L4/SHOC-2-like LRR domain-containing protein</fullName>
    </recommendedName>
</protein>
<name>A0A8S9ZYU0_9BILA</name>
<dbReference type="OrthoDB" id="676979at2759"/>
<sequence length="369" mass="42018">MGRNEKNQRKDHSAPPEEGAEISYVDKGINNFGQLHLNFENSRLTNLTLSHNKITHVPTNIPDLVNLESLNLWNNHIEELPSTISSLPNLKLLNVGMNRLSKLPRGFGSFQKLEILDLTYNNLHEQSLPGNFFFMPTLRALYLGDNDFECFPEDVAHLTNLQILVLRENDIIDLPRQLGTCNKLKELHIQGNRLQVIPPELGALDLIDPHDENAKTLRVENNPWILPLKEVLIRGAQGGDWLNGVEAFWNYIRSDNYKRLYESHPVGIGSPPPKRSKEKKISRSERRKMKELINLNIFLNFFYLIIIIENINAKPQVLYSISTSGLLVGKGAEVKGPHHPILSDPVLAPLSHSAPISPSEVFMRKRRRK</sequence>